<dbReference type="SUPFAM" id="SSF46626">
    <property type="entry name" value="Cytochrome c"/>
    <property type="match status" value="1"/>
</dbReference>
<feature type="domain" description="Cytochrome c" evidence="5">
    <location>
        <begin position="866"/>
        <end position="999"/>
    </location>
</feature>
<dbReference type="InterPro" id="IPR011989">
    <property type="entry name" value="ARM-like"/>
</dbReference>
<dbReference type="Gene3D" id="1.10.760.10">
    <property type="entry name" value="Cytochrome c-like domain"/>
    <property type="match status" value="1"/>
</dbReference>
<dbReference type="Gene3D" id="1.25.10.10">
    <property type="entry name" value="Leucine-rich Repeat Variant"/>
    <property type="match status" value="2"/>
</dbReference>
<dbReference type="RefSeq" id="WP_144999463.1">
    <property type="nucleotide sequence ID" value="NZ_CP036281.1"/>
</dbReference>
<name>A0A518CUN8_9PLAN</name>
<dbReference type="Proteomes" id="UP000317178">
    <property type="component" value="Chromosome"/>
</dbReference>
<dbReference type="SUPFAM" id="SSF48371">
    <property type="entry name" value="ARM repeat"/>
    <property type="match status" value="1"/>
</dbReference>
<dbReference type="GO" id="GO:0046872">
    <property type="term" value="F:metal ion binding"/>
    <property type="evidence" value="ECO:0007669"/>
    <property type="project" value="UniProtKB-KW"/>
</dbReference>
<dbReference type="InterPro" id="IPR013427">
    <property type="entry name" value="Haem-bd_dom_put"/>
</dbReference>
<dbReference type="NCBIfam" id="TIGR02604">
    <property type="entry name" value="Piru_Ver_Nterm"/>
    <property type="match status" value="1"/>
</dbReference>
<keyword evidence="7" id="KW-1185">Reference proteome</keyword>
<dbReference type="InterPro" id="IPR013428">
    <property type="entry name" value="Membrane-bound_put_N"/>
</dbReference>
<keyword evidence="3 4" id="KW-0408">Iron</keyword>
<dbReference type="OrthoDB" id="225269at2"/>
<dbReference type="InterPro" id="IPR055557">
    <property type="entry name" value="DUF7133"/>
</dbReference>
<dbReference type="Gene3D" id="2.120.10.30">
    <property type="entry name" value="TolB, C-terminal domain"/>
    <property type="match status" value="1"/>
</dbReference>
<organism evidence="6 7">
    <name type="scientific">Polystyrenella longa</name>
    <dbReference type="NCBI Taxonomy" id="2528007"/>
    <lineage>
        <taxon>Bacteria</taxon>
        <taxon>Pseudomonadati</taxon>
        <taxon>Planctomycetota</taxon>
        <taxon>Planctomycetia</taxon>
        <taxon>Planctomycetales</taxon>
        <taxon>Planctomycetaceae</taxon>
        <taxon>Polystyrenella</taxon>
    </lineage>
</organism>
<dbReference type="PROSITE" id="PS51007">
    <property type="entry name" value="CYTC"/>
    <property type="match status" value="1"/>
</dbReference>
<dbReference type="AlphaFoldDB" id="A0A518CUN8"/>
<dbReference type="InterPro" id="IPR011042">
    <property type="entry name" value="6-blade_b-propeller_TolB-like"/>
</dbReference>
<evidence type="ECO:0000256" key="1">
    <source>
        <dbReference type="ARBA" id="ARBA00022617"/>
    </source>
</evidence>
<dbReference type="EMBL" id="CP036281">
    <property type="protein sequence ID" value="QDU82904.1"/>
    <property type="molecule type" value="Genomic_DNA"/>
</dbReference>
<keyword evidence="1 4" id="KW-0349">Heme</keyword>
<reference evidence="6 7" key="1">
    <citation type="submission" date="2019-02" db="EMBL/GenBank/DDBJ databases">
        <title>Deep-cultivation of Planctomycetes and their phenomic and genomic characterization uncovers novel biology.</title>
        <authorList>
            <person name="Wiegand S."/>
            <person name="Jogler M."/>
            <person name="Boedeker C."/>
            <person name="Pinto D."/>
            <person name="Vollmers J."/>
            <person name="Rivas-Marin E."/>
            <person name="Kohn T."/>
            <person name="Peeters S.H."/>
            <person name="Heuer A."/>
            <person name="Rast P."/>
            <person name="Oberbeckmann S."/>
            <person name="Bunk B."/>
            <person name="Jeske O."/>
            <person name="Meyerdierks A."/>
            <person name="Storesund J.E."/>
            <person name="Kallscheuer N."/>
            <person name="Luecker S."/>
            <person name="Lage O.M."/>
            <person name="Pohl T."/>
            <person name="Merkel B.J."/>
            <person name="Hornburger P."/>
            <person name="Mueller R.-W."/>
            <person name="Bruemmer F."/>
            <person name="Labrenz M."/>
            <person name="Spormann A.M."/>
            <person name="Op den Camp H."/>
            <person name="Overmann J."/>
            <person name="Amann R."/>
            <person name="Jetten M.S.M."/>
            <person name="Mascher T."/>
            <person name="Medema M.H."/>
            <person name="Devos D.P."/>
            <person name="Kaster A.-K."/>
            <person name="Ovreas L."/>
            <person name="Rohde M."/>
            <person name="Galperin M.Y."/>
            <person name="Jogler C."/>
        </authorList>
    </citation>
    <scope>NUCLEOTIDE SEQUENCE [LARGE SCALE GENOMIC DNA]</scope>
    <source>
        <strain evidence="6 7">Pla110</strain>
    </source>
</reference>
<evidence type="ECO:0000256" key="4">
    <source>
        <dbReference type="PROSITE-ProRule" id="PRU00433"/>
    </source>
</evidence>
<dbReference type="KEGG" id="plon:Pla110_46670"/>
<dbReference type="NCBIfam" id="TIGR02603">
    <property type="entry name" value="CxxCH_TIGR02603"/>
    <property type="match status" value="1"/>
</dbReference>
<gene>
    <name evidence="6" type="ORF">Pla110_46670</name>
</gene>
<dbReference type="GO" id="GO:0009055">
    <property type="term" value="F:electron transfer activity"/>
    <property type="evidence" value="ECO:0007669"/>
    <property type="project" value="InterPro"/>
</dbReference>
<evidence type="ECO:0000313" key="7">
    <source>
        <dbReference type="Proteomes" id="UP000317178"/>
    </source>
</evidence>
<dbReference type="InterPro" id="IPR009056">
    <property type="entry name" value="Cyt_c-like_dom"/>
</dbReference>
<dbReference type="InterPro" id="IPR016024">
    <property type="entry name" value="ARM-type_fold"/>
</dbReference>
<protein>
    <recommendedName>
        <fullName evidence="5">Cytochrome c domain-containing protein</fullName>
    </recommendedName>
</protein>
<evidence type="ECO:0000259" key="5">
    <source>
        <dbReference type="PROSITE" id="PS51007"/>
    </source>
</evidence>
<dbReference type="PANTHER" id="PTHR33546">
    <property type="entry name" value="LARGE, MULTIFUNCTIONAL SECRETED PROTEIN-RELATED"/>
    <property type="match status" value="1"/>
</dbReference>
<dbReference type="Pfam" id="PF23500">
    <property type="entry name" value="DUF7133"/>
    <property type="match status" value="1"/>
</dbReference>
<dbReference type="InterPro" id="IPR011041">
    <property type="entry name" value="Quinoprot_gluc/sorb_DH_b-prop"/>
</dbReference>
<keyword evidence="2 4" id="KW-0479">Metal-binding</keyword>
<accession>A0A518CUN8</accession>
<dbReference type="SUPFAM" id="SSF50952">
    <property type="entry name" value="Soluble quinoprotein glucose dehydrogenase"/>
    <property type="match status" value="1"/>
</dbReference>
<evidence type="ECO:0000256" key="3">
    <source>
        <dbReference type="ARBA" id="ARBA00023004"/>
    </source>
</evidence>
<dbReference type="GO" id="GO:0020037">
    <property type="term" value="F:heme binding"/>
    <property type="evidence" value="ECO:0007669"/>
    <property type="project" value="InterPro"/>
</dbReference>
<proteinExistence type="predicted"/>
<dbReference type="InterPro" id="IPR036909">
    <property type="entry name" value="Cyt_c-like_dom_sf"/>
</dbReference>
<evidence type="ECO:0000256" key="2">
    <source>
        <dbReference type="ARBA" id="ARBA00022723"/>
    </source>
</evidence>
<sequence length="1003" mass="112831">MRSLPLRLCSPRFLLCLGVTVSIPLVSLLSLADVAQPEKPLLPPGQATAALQVPDDLQIEQVLSEPEVKQPIYLQFDERGRLWVMNYEQYPYPAGLKMLSRDKYWRAVYDKVPPAPPNHDKGLDRITIHEDTDGDGQFDTHKIFLEELNIATSFARGRGGVYVLNPPYLTFYADADNDDVPDGDPEVLLEGFGIEDTHSAANSLRFGPDGWLYGAQGSTVSGNVKHYRVDEAPIRSMGQLIWRFHPKTKEYEIFAEGGGNAFGVEFDSKGRLFSGHNGANTRGFHYVQGGYYQKGFAKHGPLSNPFAFGYFPMMKSHDVERFTHDFIVYEGDALPDKYDGKIYGVEPLQGRIVYCDFLPDQSSFKTNDLGHVITSEDPNFRPIDIIAGPDGAIYVSDMYEPQIAHLMHFEGRVDNTNGRVYRLSAKGATSNLRVGLDKKSGAELIETLKNPNKWYRQTALRLLGDRQDESLIPQIKEQILTSEGQFALEQLWALYQMGGLDDEFGVKMLGHLDPYVRQWTVRLLCDDHEISPEVALHLTTIAQLEKNVYVRSQLASSARRLPVAQMIPIVHELIARAEDKDDIHLPLLIWWAIEDKAESDTETILAWLENDQIWTQPIFQEHIAGRLMRRFAQAGTRKNLITCARLFAMAPDKKGTDLLMTGFEEAFQGRSLTELPQELIDALSKAGGGSVALRFRQGDAEAVKEVLAAVVNESTKPEQKQEFVKLLGESKVEGAVPVMLQLVTSSDQVELQKELLTALQAYAEPDIAAAVLSHYADWSPEVQEVAQTLLVSREAWAKLFLKAVEEEKLKPEEIPLPVVRKMTIYQDEEIGRQIAIHWANVEGASSDEMKAAIETYSKLIQAGKEDDRKHGKELYMKSCGKCHILFGEGGRVGPELTHFKRDDWLNMLINIVNPSADIREGFETFTVITEEGRIVNGFMFDQDNQVIVLRGADGQKISIERDNIDEMLGSKKSIMPEGLLDDYSEQDVRDLFSYLRSTQPINY</sequence>
<dbReference type="PANTHER" id="PTHR33546:SF1">
    <property type="entry name" value="LARGE, MULTIFUNCTIONAL SECRETED PROTEIN"/>
    <property type="match status" value="1"/>
</dbReference>
<evidence type="ECO:0000313" key="6">
    <source>
        <dbReference type="EMBL" id="QDU82904.1"/>
    </source>
</evidence>